<reference evidence="2" key="1">
    <citation type="submission" date="2020-01" db="EMBL/GenBank/DDBJ databases">
        <authorList>
            <person name="Fang M.L."/>
            <person name="Zhang Y."/>
        </authorList>
    </citation>
    <scope>NUCLEOTIDE SEQUENCE</scope>
    <source>
        <strain evidence="2">YMF1.02765</strain>
        <strain evidence="3">YMF1.02775</strain>
    </source>
</reference>
<protein>
    <submittedName>
        <fullName evidence="3">GIY-YIG endonuclease</fullName>
    </submittedName>
    <submittedName>
        <fullName evidence="2">LAGLIDADG endonuclease</fullName>
    </submittedName>
</protein>
<evidence type="ECO:0000313" key="2">
    <source>
        <dbReference type="EMBL" id="QID02762.1"/>
    </source>
</evidence>
<dbReference type="Pfam" id="PF00961">
    <property type="entry name" value="LAGLIDADG_1"/>
    <property type="match status" value="1"/>
</dbReference>
<dbReference type="FunFam" id="3.10.28.10:FF:000010">
    <property type="entry name" value="LAGLIDADG homing endonuclease I-LtrII"/>
    <property type="match status" value="1"/>
</dbReference>
<proteinExistence type="predicted"/>
<dbReference type="PANTHER" id="PTHR36181:SF4">
    <property type="entry name" value="LAGLIDADG ENDONUCLEASE"/>
    <property type="match status" value="1"/>
</dbReference>
<dbReference type="EMBL" id="MN977365">
    <property type="protein sequence ID" value="QID02830.1"/>
    <property type="molecule type" value="Genomic_DNA"/>
</dbReference>
<keyword evidence="2" id="KW-0540">Nuclease</keyword>
<dbReference type="InterPro" id="IPR004860">
    <property type="entry name" value="LAGLIDADG_dom"/>
</dbReference>
<dbReference type="InterPro" id="IPR051289">
    <property type="entry name" value="LAGLIDADG_Endonuclease"/>
</dbReference>
<evidence type="ECO:0000313" key="3">
    <source>
        <dbReference type="EMBL" id="QID02830.1"/>
    </source>
</evidence>
<gene>
    <name evidence="2" type="primary">orf169</name>
</gene>
<organism evidence="2">
    <name type="scientific">Orbilia oligospora</name>
    <name type="common">Nematode-trapping fungus</name>
    <name type="synonym">Arthrobotrys oligospora</name>
    <dbReference type="NCBI Taxonomy" id="2813651"/>
    <lineage>
        <taxon>Eukaryota</taxon>
        <taxon>Fungi</taxon>
        <taxon>Dikarya</taxon>
        <taxon>Ascomycota</taxon>
        <taxon>Pezizomycotina</taxon>
        <taxon>Orbiliomycetes</taxon>
        <taxon>Orbiliales</taxon>
        <taxon>Orbiliaceae</taxon>
        <taxon>Orbilia</taxon>
    </lineage>
</organism>
<keyword evidence="2" id="KW-0255">Endonuclease</keyword>
<accession>A0A6H2U2W2</accession>
<dbReference type="EMBL" id="MN977364">
    <property type="protein sequence ID" value="QID02762.1"/>
    <property type="molecule type" value="Genomic_DNA"/>
</dbReference>
<dbReference type="Gene3D" id="3.10.28.10">
    <property type="entry name" value="Homing endonucleases"/>
    <property type="match status" value="1"/>
</dbReference>
<keyword evidence="2" id="KW-0378">Hydrolase</keyword>
<dbReference type="SUPFAM" id="SSF55608">
    <property type="entry name" value="Homing endonucleases"/>
    <property type="match status" value="1"/>
</dbReference>
<dbReference type="AlphaFoldDB" id="A0A6H2U2W2"/>
<feature type="domain" description="Homing endonuclease LAGLIDADG" evidence="1">
    <location>
        <begin position="35"/>
        <end position="135"/>
    </location>
</feature>
<evidence type="ECO:0000259" key="1">
    <source>
        <dbReference type="Pfam" id="PF00961"/>
    </source>
</evidence>
<geneLocation type="mitochondrion" evidence="2"/>
<keyword evidence="2" id="KW-0496">Mitochondrion</keyword>
<dbReference type="PANTHER" id="PTHR36181">
    <property type="entry name" value="INTRON-ENCODED ENDONUCLEASE AI3-RELATED"/>
    <property type="match status" value="1"/>
</dbReference>
<sequence>MNKGLSDKLKIKFPNVMPVKRPLVKLPETLDYNWIAGFIDAEGCFHVQINNSKTTNTGKSIGLMFKVGQHLRDAILLNKLCEQLGCGKFREDSKNLMCAVTVTKLSDILAIIIPLFNHYNLQGSKSLDFKNFIRIAELVKNKVHLTNDGLQTILNLKTQMRDYKNNNMK</sequence>
<dbReference type="GO" id="GO:0004519">
    <property type="term" value="F:endonuclease activity"/>
    <property type="evidence" value="ECO:0007669"/>
    <property type="project" value="UniProtKB-KW"/>
</dbReference>
<dbReference type="GO" id="GO:0005739">
    <property type="term" value="C:mitochondrion"/>
    <property type="evidence" value="ECO:0007669"/>
    <property type="project" value="UniProtKB-ARBA"/>
</dbReference>
<dbReference type="InterPro" id="IPR027434">
    <property type="entry name" value="Homing_endonucl"/>
</dbReference>
<name>A0A6H2U2W2_ORBOL</name>